<dbReference type="PANTHER" id="PTHR34584">
    <property type="entry name" value="NA(+)/H(+) ANTIPORTER SUBUNIT E1"/>
    <property type="match status" value="1"/>
</dbReference>
<keyword evidence="3 7" id="KW-0812">Transmembrane</keyword>
<reference evidence="8 9" key="1">
    <citation type="journal article" date="2019" name="Int. J. Syst. Evol. Microbiol.">
        <title>The Global Catalogue of Microorganisms (GCM) 10K type strain sequencing project: providing services to taxonomists for standard genome sequencing and annotation.</title>
        <authorList>
            <consortium name="The Broad Institute Genomics Platform"/>
            <consortium name="The Broad Institute Genome Sequencing Center for Infectious Disease"/>
            <person name="Wu L."/>
            <person name="Ma J."/>
        </authorList>
    </citation>
    <scope>NUCLEOTIDE SEQUENCE [LARGE SCALE GENOMIC DNA]</scope>
    <source>
        <strain evidence="8 9">GX26</strain>
    </source>
</reference>
<dbReference type="AlphaFoldDB" id="A0ABD5VCF3"/>
<comment type="subcellular location">
    <subcellularLocation>
        <location evidence="1">Cell membrane</location>
        <topology evidence="1">Multi-pass membrane protein</topology>
    </subcellularLocation>
</comment>
<dbReference type="Proteomes" id="UP001596395">
    <property type="component" value="Unassembled WGS sequence"/>
</dbReference>
<organism evidence="8 9">
    <name type="scientific">Halorubellus litoreus</name>
    <dbReference type="NCBI Taxonomy" id="755308"/>
    <lineage>
        <taxon>Archaea</taxon>
        <taxon>Methanobacteriati</taxon>
        <taxon>Methanobacteriota</taxon>
        <taxon>Stenosarchaea group</taxon>
        <taxon>Halobacteria</taxon>
        <taxon>Halobacteriales</taxon>
        <taxon>Halorubellaceae</taxon>
        <taxon>Halorubellus</taxon>
    </lineage>
</organism>
<gene>
    <name evidence="8" type="ORF">ACFQGB_02005</name>
</gene>
<keyword evidence="4 7" id="KW-1133">Transmembrane helix</keyword>
<dbReference type="PANTHER" id="PTHR34584:SF1">
    <property type="entry name" value="NA(+)_H(+) ANTIPORTER SUBUNIT E1"/>
    <property type="match status" value="1"/>
</dbReference>
<feature type="transmembrane region" description="Helical" evidence="7">
    <location>
        <begin position="25"/>
        <end position="47"/>
    </location>
</feature>
<feature type="compositionally biased region" description="Acidic residues" evidence="6">
    <location>
        <begin position="196"/>
        <end position="210"/>
    </location>
</feature>
<accession>A0ABD5VCF3</accession>
<evidence type="ECO:0000256" key="7">
    <source>
        <dbReference type="SAM" id="Phobius"/>
    </source>
</evidence>
<evidence type="ECO:0000313" key="8">
    <source>
        <dbReference type="EMBL" id="MFC6951626.1"/>
    </source>
</evidence>
<evidence type="ECO:0000313" key="9">
    <source>
        <dbReference type="Proteomes" id="UP001596395"/>
    </source>
</evidence>
<evidence type="ECO:0000256" key="4">
    <source>
        <dbReference type="ARBA" id="ARBA00022989"/>
    </source>
</evidence>
<protein>
    <submittedName>
        <fullName evidence="8">Na+/H+ antiporter subunit E</fullName>
    </submittedName>
</protein>
<proteinExistence type="predicted"/>
<evidence type="ECO:0000256" key="1">
    <source>
        <dbReference type="ARBA" id="ARBA00004651"/>
    </source>
</evidence>
<keyword evidence="2" id="KW-1003">Cell membrane</keyword>
<evidence type="ECO:0000256" key="2">
    <source>
        <dbReference type="ARBA" id="ARBA00022475"/>
    </source>
</evidence>
<name>A0ABD5VCF3_9EURY</name>
<evidence type="ECO:0000256" key="3">
    <source>
        <dbReference type="ARBA" id="ARBA00022692"/>
    </source>
</evidence>
<feature type="region of interest" description="Disordered" evidence="6">
    <location>
        <begin position="169"/>
        <end position="210"/>
    </location>
</feature>
<sequence>MLGFAFAVLWLFVRGVDIAEGGELVLGLALGEFLIGLTVGIPIAFLFRRFFSPTPVLVRTPRAVLAALQYATVFLWELLTANVDVAYRVLSPSMPIDPDVIEVPLRVETDLAITTIANSITLTPGTLTMDYDAERNSLYVHAIAADDPSSIVDPIRTWEDLALVMFDERRDPGSPVPEPEGDATVEHEGVDAWSADVDERDEDAGGEDDA</sequence>
<dbReference type="GO" id="GO:0005886">
    <property type="term" value="C:plasma membrane"/>
    <property type="evidence" value="ECO:0007669"/>
    <property type="project" value="UniProtKB-SubCell"/>
</dbReference>
<keyword evidence="5 7" id="KW-0472">Membrane</keyword>
<evidence type="ECO:0000256" key="5">
    <source>
        <dbReference type="ARBA" id="ARBA00023136"/>
    </source>
</evidence>
<dbReference type="RefSeq" id="WP_379761979.1">
    <property type="nucleotide sequence ID" value="NZ_JAZAQL010000001.1"/>
</dbReference>
<dbReference type="EMBL" id="JBHSXN010000001">
    <property type="protein sequence ID" value="MFC6951626.1"/>
    <property type="molecule type" value="Genomic_DNA"/>
</dbReference>
<comment type="caution">
    <text evidence="8">The sequence shown here is derived from an EMBL/GenBank/DDBJ whole genome shotgun (WGS) entry which is preliminary data.</text>
</comment>
<keyword evidence="9" id="KW-1185">Reference proteome</keyword>
<dbReference type="InterPro" id="IPR002758">
    <property type="entry name" value="Cation_antiport_E"/>
</dbReference>
<dbReference type="Pfam" id="PF01899">
    <property type="entry name" value="MNHE"/>
    <property type="match status" value="1"/>
</dbReference>
<evidence type="ECO:0000256" key="6">
    <source>
        <dbReference type="SAM" id="MobiDB-lite"/>
    </source>
</evidence>